<keyword evidence="7" id="KW-1185">Reference proteome</keyword>
<dbReference type="InterPro" id="IPR045981">
    <property type="entry name" value="DUF5937"/>
</dbReference>
<name>A0ABQ2M1Q2_9ACTN</name>
<evidence type="ECO:0000259" key="4">
    <source>
        <dbReference type="SMART" id="SM00418"/>
    </source>
</evidence>
<dbReference type="SMART" id="SM00419">
    <property type="entry name" value="HTH_CRP"/>
    <property type="match status" value="1"/>
</dbReference>
<dbReference type="Proteomes" id="UP000656881">
    <property type="component" value="Unassembled WGS sequence"/>
</dbReference>
<dbReference type="InterPro" id="IPR036388">
    <property type="entry name" value="WH-like_DNA-bd_sf"/>
</dbReference>
<keyword evidence="2" id="KW-0238">DNA-binding</keyword>
<evidence type="ECO:0000313" key="7">
    <source>
        <dbReference type="Proteomes" id="UP000656881"/>
    </source>
</evidence>
<evidence type="ECO:0000259" key="5">
    <source>
        <dbReference type="SMART" id="SM00419"/>
    </source>
</evidence>
<keyword evidence="1" id="KW-0805">Transcription regulation</keyword>
<proteinExistence type="predicted"/>
<dbReference type="CDD" id="cd00090">
    <property type="entry name" value="HTH_ARSR"/>
    <property type="match status" value="1"/>
</dbReference>
<dbReference type="InterPro" id="IPR012318">
    <property type="entry name" value="HTH_CRP"/>
</dbReference>
<dbReference type="PANTHER" id="PTHR43132:SF6">
    <property type="entry name" value="HTH-TYPE TRANSCRIPTIONAL REPRESSOR CZRA"/>
    <property type="match status" value="1"/>
</dbReference>
<dbReference type="Pfam" id="PF19361">
    <property type="entry name" value="DUF5937"/>
    <property type="match status" value="1"/>
</dbReference>
<dbReference type="PANTHER" id="PTHR43132">
    <property type="entry name" value="ARSENICAL RESISTANCE OPERON REPRESSOR ARSR-RELATED"/>
    <property type="match status" value="1"/>
</dbReference>
<gene>
    <name evidence="6" type="ORF">GCM10012286_36270</name>
</gene>
<feature type="domain" description="HTH arsR-type" evidence="4">
    <location>
        <begin position="251"/>
        <end position="326"/>
    </location>
</feature>
<dbReference type="Pfam" id="PF01022">
    <property type="entry name" value="HTH_5"/>
    <property type="match status" value="1"/>
</dbReference>
<feature type="domain" description="HTH crp-type" evidence="5">
    <location>
        <begin position="264"/>
        <end position="313"/>
    </location>
</feature>
<evidence type="ECO:0000256" key="1">
    <source>
        <dbReference type="ARBA" id="ARBA00023015"/>
    </source>
</evidence>
<dbReference type="InterPro" id="IPR011991">
    <property type="entry name" value="ArsR-like_HTH"/>
</dbReference>
<dbReference type="RefSeq" id="WP_164327631.1">
    <property type="nucleotide sequence ID" value="NZ_BMNG01000007.1"/>
</dbReference>
<dbReference type="InterPro" id="IPR001845">
    <property type="entry name" value="HTH_ArsR_DNA-bd_dom"/>
</dbReference>
<sequence length="329" mass="35648">MIEIEFDREDVARTRFALSPLWEVVASVRVLKGADEQGLHRTWTEQVRPRLAASARDFGALFDLIPVLSRSPWTGSIPSFLCPPPVTPLPSLAMELATLRATPPELLTTTSAVPEARMAALRASPAARLDELAEVIQGYWDLALAPYWPRVLTLLENDIRYRAGRLVDGGAHHLFADLDPQVAWADGTLQLAHLTTHGPRRLDGRGLLLVPSAFVWPRIFSVLGETWQPSLRYPPRGVGDLWQSRPKPVSEALAGVMGRSRALLLAELTAPASTTELARRSGLTPGGVSQHLSALRTAGLVSAHRAGRQVLYARTRAGEGVVEAAAAGA</sequence>
<dbReference type="EMBL" id="BMNG01000007">
    <property type="protein sequence ID" value="GGO46115.1"/>
    <property type="molecule type" value="Genomic_DNA"/>
</dbReference>
<reference evidence="7" key="1">
    <citation type="journal article" date="2019" name="Int. J. Syst. Evol. Microbiol.">
        <title>The Global Catalogue of Microorganisms (GCM) 10K type strain sequencing project: providing services to taxonomists for standard genome sequencing and annotation.</title>
        <authorList>
            <consortium name="The Broad Institute Genomics Platform"/>
            <consortium name="The Broad Institute Genome Sequencing Center for Infectious Disease"/>
            <person name="Wu L."/>
            <person name="Ma J."/>
        </authorList>
    </citation>
    <scope>NUCLEOTIDE SEQUENCE [LARGE SCALE GENOMIC DNA]</scope>
    <source>
        <strain evidence="7">CGMCC 4.7349</strain>
    </source>
</reference>
<evidence type="ECO:0000256" key="2">
    <source>
        <dbReference type="ARBA" id="ARBA00023125"/>
    </source>
</evidence>
<dbReference type="InterPro" id="IPR036390">
    <property type="entry name" value="WH_DNA-bd_sf"/>
</dbReference>
<keyword evidence="3" id="KW-0804">Transcription</keyword>
<dbReference type="SUPFAM" id="SSF46785">
    <property type="entry name" value="Winged helix' DNA-binding domain"/>
    <property type="match status" value="1"/>
</dbReference>
<dbReference type="InterPro" id="IPR051011">
    <property type="entry name" value="Metal_resp_trans_reg"/>
</dbReference>
<organism evidence="6 7">
    <name type="scientific">Streptomyces lasiicapitis</name>
    <dbReference type="NCBI Taxonomy" id="1923961"/>
    <lineage>
        <taxon>Bacteria</taxon>
        <taxon>Bacillati</taxon>
        <taxon>Actinomycetota</taxon>
        <taxon>Actinomycetes</taxon>
        <taxon>Kitasatosporales</taxon>
        <taxon>Streptomycetaceae</taxon>
        <taxon>Streptomyces</taxon>
    </lineage>
</organism>
<dbReference type="SMART" id="SM00418">
    <property type="entry name" value="HTH_ARSR"/>
    <property type="match status" value="1"/>
</dbReference>
<evidence type="ECO:0000313" key="6">
    <source>
        <dbReference type="EMBL" id="GGO46115.1"/>
    </source>
</evidence>
<accession>A0ABQ2M1Q2</accession>
<evidence type="ECO:0000256" key="3">
    <source>
        <dbReference type="ARBA" id="ARBA00023163"/>
    </source>
</evidence>
<comment type="caution">
    <text evidence="6">The sequence shown here is derived from an EMBL/GenBank/DDBJ whole genome shotgun (WGS) entry which is preliminary data.</text>
</comment>
<dbReference type="Gene3D" id="1.10.10.10">
    <property type="entry name" value="Winged helix-like DNA-binding domain superfamily/Winged helix DNA-binding domain"/>
    <property type="match status" value="1"/>
</dbReference>
<protein>
    <submittedName>
        <fullName evidence="6">Transcriptional regulator</fullName>
    </submittedName>
</protein>